<sequence>MLFLALPVLACIVFTSLGVASGSLAALWQSVFGIGPVFSLLQSATTGGVYAGAIVSTSTSGMVGGLLYGIKSFIMLPPKKLDWWETEEFEAVAGFFIMLLALWGLKCVLYRR</sequence>
<feature type="signal peptide" evidence="2">
    <location>
        <begin position="1"/>
        <end position="18"/>
    </location>
</feature>
<feature type="transmembrane region" description="Helical" evidence="1">
    <location>
        <begin position="49"/>
        <end position="70"/>
    </location>
</feature>
<keyword evidence="4" id="KW-1185">Reference proteome</keyword>
<accession>A0A074WAD4</accession>
<proteinExistence type="predicted"/>
<dbReference type="HOGENOM" id="CLU_2145362_0_0_1"/>
<dbReference type="Gene3D" id="6.10.110.10">
    <property type="match status" value="1"/>
</dbReference>
<dbReference type="RefSeq" id="XP_040883910.1">
    <property type="nucleotide sequence ID" value="XM_041024186.1"/>
</dbReference>
<evidence type="ECO:0000256" key="1">
    <source>
        <dbReference type="SAM" id="Phobius"/>
    </source>
</evidence>
<keyword evidence="1" id="KW-1133">Transmembrane helix</keyword>
<organism evidence="3 4">
    <name type="scientific">Aureobasidium melanogenum (strain CBS 110374)</name>
    <name type="common">Aureobasidium pullulans var. melanogenum</name>
    <dbReference type="NCBI Taxonomy" id="1043003"/>
    <lineage>
        <taxon>Eukaryota</taxon>
        <taxon>Fungi</taxon>
        <taxon>Dikarya</taxon>
        <taxon>Ascomycota</taxon>
        <taxon>Pezizomycotina</taxon>
        <taxon>Dothideomycetes</taxon>
        <taxon>Dothideomycetidae</taxon>
        <taxon>Dothideales</taxon>
        <taxon>Saccotheciaceae</taxon>
        <taxon>Aureobasidium</taxon>
    </lineage>
</organism>
<feature type="transmembrane region" description="Helical" evidence="1">
    <location>
        <begin position="91"/>
        <end position="111"/>
    </location>
</feature>
<dbReference type="Proteomes" id="UP000030672">
    <property type="component" value="Unassembled WGS sequence"/>
</dbReference>
<evidence type="ECO:0000313" key="4">
    <source>
        <dbReference type="Proteomes" id="UP000030672"/>
    </source>
</evidence>
<keyword evidence="2" id="KW-0732">Signal</keyword>
<name>A0A074WAD4_AURM1</name>
<dbReference type="InterPro" id="IPR038213">
    <property type="entry name" value="IFI6/IFI27-like_sf"/>
</dbReference>
<reference evidence="3 4" key="1">
    <citation type="journal article" date="2014" name="BMC Genomics">
        <title>Genome sequencing of four Aureobasidium pullulans varieties: biotechnological potential, stress tolerance, and description of new species.</title>
        <authorList>
            <person name="Gostin Ar C."/>
            <person name="Ohm R.A."/>
            <person name="Kogej T."/>
            <person name="Sonjak S."/>
            <person name="Turk M."/>
            <person name="Zajc J."/>
            <person name="Zalar P."/>
            <person name="Grube M."/>
            <person name="Sun H."/>
            <person name="Han J."/>
            <person name="Sharma A."/>
            <person name="Chiniquy J."/>
            <person name="Ngan C.Y."/>
            <person name="Lipzen A."/>
            <person name="Barry K."/>
            <person name="Grigoriev I.V."/>
            <person name="Gunde-Cimerman N."/>
        </authorList>
    </citation>
    <scope>NUCLEOTIDE SEQUENCE [LARGE SCALE GENOMIC DNA]</scope>
    <source>
        <strain evidence="3 4">CBS 110374</strain>
    </source>
</reference>
<keyword evidence="1" id="KW-0472">Membrane</keyword>
<dbReference type="EMBL" id="KL584825">
    <property type="protein sequence ID" value="KEQ66887.1"/>
    <property type="molecule type" value="Genomic_DNA"/>
</dbReference>
<gene>
    <name evidence="3" type="ORF">M437DRAFT_63053</name>
</gene>
<evidence type="ECO:0000313" key="3">
    <source>
        <dbReference type="EMBL" id="KEQ66887.1"/>
    </source>
</evidence>
<evidence type="ECO:0000256" key="2">
    <source>
        <dbReference type="SAM" id="SignalP"/>
    </source>
</evidence>
<keyword evidence="1" id="KW-0812">Transmembrane</keyword>
<protein>
    <submittedName>
        <fullName evidence="3">Uncharacterized protein</fullName>
    </submittedName>
</protein>
<feature type="chain" id="PRO_5001701270" evidence="2">
    <location>
        <begin position="19"/>
        <end position="112"/>
    </location>
</feature>
<dbReference type="AlphaFoldDB" id="A0A074WAD4"/>
<dbReference type="GeneID" id="63917559"/>